<feature type="region of interest" description="Disordered" evidence="1">
    <location>
        <begin position="329"/>
        <end position="384"/>
    </location>
</feature>
<dbReference type="SUPFAM" id="SSF69279">
    <property type="entry name" value="Phage tail proteins"/>
    <property type="match status" value="1"/>
</dbReference>
<dbReference type="Proteomes" id="UP000221777">
    <property type="component" value="Segment"/>
</dbReference>
<feature type="compositionally biased region" description="Basic and acidic residues" evidence="1">
    <location>
        <begin position="335"/>
        <end position="352"/>
    </location>
</feature>
<evidence type="ECO:0000313" key="3">
    <source>
        <dbReference type="Proteomes" id="UP000221777"/>
    </source>
</evidence>
<organism evidence="2 3">
    <name type="scientific">Escherichia phage vB_EcoM_ECOO78</name>
    <dbReference type="NCBI Taxonomy" id="1970797"/>
    <lineage>
        <taxon>Viruses</taxon>
        <taxon>Duplodnaviria</taxon>
        <taxon>Heunggongvirae</taxon>
        <taxon>Uroviricota</taxon>
        <taxon>Caudoviricetes</taxon>
        <taxon>Iiscvirinae</taxon>
        <taxon>Jilinvirus</taxon>
        <taxon>Jilinvirus ECOO78</taxon>
    </lineage>
</organism>
<evidence type="ECO:0000256" key="1">
    <source>
        <dbReference type="SAM" id="MobiDB-lite"/>
    </source>
</evidence>
<keyword evidence="3" id="KW-1185">Reference proteome</keyword>
<dbReference type="OrthoDB" id="3609at10239"/>
<protein>
    <submittedName>
        <fullName evidence="2">Putative transcriptional regulator</fullName>
    </submittedName>
</protein>
<evidence type="ECO:0000313" key="2">
    <source>
        <dbReference type="EMBL" id="ARM70438.1"/>
    </source>
</evidence>
<proteinExistence type="predicted"/>
<feature type="compositionally biased region" description="Basic and acidic residues" evidence="1">
    <location>
        <begin position="360"/>
        <end position="384"/>
    </location>
</feature>
<dbReference type="EMBL" id="KY705409">
    <property type="protein sequence ID" value="ARM70438.1"/>
    <property type="molecule type" value="Genomic_DNA"/>
</dbReference>
<dbReference type="Pfam" id="PF05954">
    <property type="entry name" value="Phage_GPD"/>
    <property type="match status" value="1"/>
</dbReference>
<sequence length="384" mass="41831">MGLTGIAPAFRVLANGDDITAKINERLISLSLSDGVGLESDTLEISLADDEPANPIQMPETGAELELFLGYDNWTQRMGLFICDEVELAGWPGTMTIRARAATYDKSNGGKTDLQTQKSRSWTKGTKFGDMVKKIAEEHGMESAVSESMAKITLPHTDQADESDLNLLLRLAKKYDGVVKPSGGKITVTKRGEGKTASGEELPTITLTAQDCTAFRLTSQKRENAGTVVAYYQVTKKAARNEVKVGEGEPVKRIGKYYPTQAMALDAAKAELSKRQRNQVTVAVTLPGDPTIAAECKLVLVGFRDGIDGEWLITRADHRMDDNGYSCDVEATKPNSEEEPHVQIIERKKPQESDPPDDDGPGHVIEEKDINEGDDGPGHVIEEK</sequence>
<gene>
    <name evidence="2" type="ORF">vBEcoMECOO78_33</name>
</gene>
<accession>A0A1W6JT46</accession>
<name>A0A1W6JT46_9CAUD</name>
<reference evidence="3" key="1">
    <citation type="submission" date="2017-03" db="EMBL/GenBank/DDBJ databases">
        <authorList>
            <person name="Guo Z."/>
            <person name="Lei L."/>
            <person name="Yang J."/>
        </authorList>
    </citation>
    <scope>NUCLEOTIDE SEQUENCE [LARGE SCALE GENOMIC DNA]</scope>
</reference>